<accession>A0A059GAM1</accession>
<comment type="caution">
    <text evidence="1">The sequence shown here is derived from an EMBL/GenBank/DDBJ whole genome shotgun (WGS) entry which is preliminary data.</text>
</comment>
<keyword evidence="2" id="KW-1185">Reference proteome</keyword>
<dbReference type="eggNOG" id="COG4339">
    <property type="taxonomic scope" value="Bacteria"/>
</dbReference>
<gene>
    <name evidence="1" type="ORF">HOC_03288</name>
</gene>
<dbReference type="SUPFAM" id="SSF109604">
    <property type="entry name" value="HD-domain/PDEase-like"/>
    <property type="match status" value="1"/>
</dbReference>
<protein>
    <recommendedName>
        <fullName evidence="3">N-methyl-D-aspartate receptor NMDAR2C subunit</fullName>
    </recommendedName>
</protein>
<dbReference type="Proteomes" id="UP000024942">
    <property type="component" value="Unassembled WGS sequence"/>
</dbReference>
<evidence type="ECO:0000313" key="1">
    <source>
        <dbReference type="EMBL" id="KDA03867.1"/>
    </source>
</evidence>
<dbReference type="STRING" id="1280953.HOC_03288"/>
<dbReference type="AlphaFoldDB" id="A0A059GAM1"/>
<dbReference type="PANTHER" id="PTHR21174:SF0">
    <property type="entry name" value="HD PHOSPHOHYDROLASE FAMILY PROTEIN-RELATED"/>
    <property type="match status" value="1"/>
</dbReference>
<organism evidence="1 2">
    <name type="scientific">Hyphomonas oceanitis SCH89</name>
    <dbReference type="NCBI Taxonomy" id="1280953"/>
    <lineage>
        <taxon>Bacteria</taxon>
        <taxon>Pseudomonadati</taxon>
        <taxon>Pseudomonadota</taxon>
        <taxon>Alphaproteobacteria</taxon>
        <taxon>Hyphomonadales</taxon>
        <taxon>Hyphomonadaceae</taxon>
        <taxon>Hyphomonas</taxon>
    </lineage>
</organism>
<dbReference type="InterPro" id="IPR009218">
    <property type="entry name" value="HD_phosphohydro"/>
</dbReference>
<evidence type="ECO:0008006" key="3">
    <source>
        <dbReference type="Google" id="ProtNLM"/>
    </source>
</evidence>
<dbReference type="EMBL" id="ARYL01000003">
    <property type="protein sequence ID" value="KDA03867.1"/>
    <property type="molecule type" value="Genomic_DNA"/>
</dbReference>
<dbReference type="RefSeq" id="WP_035535857.1">
    <property type="nucleotide sequence ID" value="NZ_ARYL01000003.1"/>
</dbReference>
<name>A0A059GAM1_9PROT</name>
<dbReference type="PATRIC" id="fig|1280953.3.peg.666"/>
<sequence>MIPPSDLLEPLKTRYAEPQRHYHIWAHIEALLRHFERLKPHLNRPEAVLWALYWHDAIYDPMAKDNEDESADLLRAEAGTHLAPDDLALADKIIRATAKHVVPEGLSPEDESDLCFFLDMDLSILAARPDVFDQYERDVRAEYAAVPDMAFRAARSMILQDFLKRDRLYFTDTCRAEWEEAARANLARSVAALEASL</sequence>
<reference evidence="1 2" key="1">
    <citation type="journal article" date="2014" name="Antonie Van Leeuwenhoek">
        <title>Hyphomonas beringensis sp. nov. and Hyphomonas chukchiensis sp. nov., isolated from surface seawater of the Bering Sea and Chukchi Sea.</title>
        <authorList>
            <person name="Li C."/>
            <person name="Lai Q."/>
            <person name="Li G."/>
            <person name="Dong C."/>
            <person name="Wang J."/>
            <person name="Liao Y."/>
            <person name="Shao Z."/>
        </authorList>
    </citation>
    <scope>NUCLEOTIDE SEQUENCE [LARGE SCALE GENOMIC DNA]</scope>
    <source>
        <strain evidence="1 2">SCH89</strain>
    </source>
</reference>
<dbReference type="PIRSF" id="PIRSF035170">
    <property type="entry name" value="HD_phosphohydro"/>
    <property type="match status" value="1"/>
</dbReference>
<dbReference type="OrthoDB" id="9808993at2"/>
<proteinExistence type="predicted"/>
<evidence type="ECO:0000313" key="2">
    <source>
        <dbReference type="Proteomes" id="UP000024942"/>
    </source>
</evidence>
<dbReference type="PANTHER" id="PTHR21174">
    <property type="match status" value="1"/>
</dbReference>